<sequence length="587" mass="68149">MFDIVSNHKIVGFPDGNIISLCPTIDLLVISMNKMSIWVFRLNGERVYSVNNKSPIIDLCWSPDGKYFAVSGIDNKVKIYDSNNGSLINEFESASIMSLTWSALNQSLDNEELFHIDILSNLPQLSNFTNFNDLTYILTTSNDSISFIFNNLVQFKLPTNFKLTNHTNFDLFHHLFINDKNQLIKFEISFNKHIVDIILIFCKIKLIMNNFQADLSQIVKSFSSFLTLFDRYMGNYFDNLGIECNEGDSYKTVIGSLQNILLTHLIPKKLNDYFLNQFGERGLKRLSKEGNDTYDNIKDTVFKNIIQNFEKLVIVLNNLRGIIHWCGINGTDFGISIQDIDTILTTIKQQIKHFYQLIWNSNEEQKLFNKFLNWFKFLIECLVKENNDEEIKIIPNLHNSDLLSYFNNYLFHSKVNDFLKFDADLDILRIDNTQDLLNECKLLDNSISEGIFTPFEGFFVKSSIFNDAVDLNLSDCQIFNIKNNAFLFSTENHQLSIINVSTMDKKTLKFDKIINYQIFNEFLIILHQSQKTYMEKFSIEQIFNGDLKSLEVKEIDSDKPQLLVVNEVRSSGCLFEGNRKDYSLIKL</sequence>
<gene>
    <name evidence="1" type="ORF">CLIB1444_12S01904</name>
</gene>
<comment type="caution">
    <text evidence="1">The sequence shown here is derived from an EMBL/GenBank/DDBJ whole genome shotgun (WGS) entry which is preliminary data.</text>
</comment>
<dbReference type="Proteomes" id="UP001152531">
    <property type="component" value="Unassembled WGS sequence"/>
</dbReference>
<evidence type="ECO:0000313" key="2">
    <source>
        <dbReference type="Proteomes" id="UP001152531"/>
    </source>
</evidence>
<reference evidence="1" key="1">
    <citation type="submission" date="2022-06" db="EMBL/GenBank/DDBJ databases">
        <authorList>
            <person name="Legras J.-L."/>
            <person name="Devillers H."/>
            <person name="Grondin C."/>
        </authorList>
    </citation>
    <scope>NUCLEOTIDE SEQUENCE</scope>
    <source>
        <strain evidence="1">CLIB 1444</strain>
    </source>
</reference>
<proteinExistence type="predicted"/>
<organism evidence="1 2">
    <name type="scientific">[Candida] jaroonii</name>
    <dbReference type="NCBI Taxonomy" id="467808"/>
    <lineage>
        <taxon>Eukaryota</taxon>
        <taxon>Fungi</taxon>
        <taxon>Dikarya</taxon>
        <taxon>Ascomycota</taxon>
        <taxon>Saccharomycotina</taxon>
        <taxon>Pichiomycetes</taxon>
        <taxon>Debaryomycetaceae</taxon>
        <taxon>Yamadazyma</taxon>
    </lineage>
</organism>
<keyword evidence="2" id="KW-1185">Reference proteome</keyword>
<name>A0ACA9YDS3_9ASCO</name>
<dbReference type="EMBL" id="CALSDN010000012">
    <property type="protein sequence ID" value="CAH6722995.1"/>
    <property type="molecule type" value="Genomic_DNA"/>
</dbReference>
<protein>
    <submittedName>
        <fullName evidence="1">Uncharacterized protein</fullName>
    </submittedName>
</protein>
<accession>A0ACA9YDS3</accession>
<evidence type="ECO:0000313" key="1">
    <source>
        <dbReference type="EMBL" id="CAH6722995.1"/>
    </source>
</evidence>